<dbReference type="PANTHER" id="PTHR36852:SF1">
    <property type="entry name" value="PROTEIN GVPL 2"/>
    <property type="match status" value="1"/>
</dbReference>
<evidence type="ECO:0000256" key="2">
    <source>
        <dbReference type="ARBA" id="ARBA00035108"/>
    </source>
</evidence>
<comment type="caution">
    <text evidence="4">The sequence shown here is derived from an EMBL/GenBank/DDBJ whole genome shotgun (WGS) entry which is preliminary data.</text>
</comment>
<sequence>MSTYVYGITRASQKLPGTVEGIGEPPLPVRAVRAVRLAALVSDAPAELKAKRRDLLAHQRVVIRARAGGPVLPMRFGGVSPDDDTVGAILAERQEAYLERLEALVNRDEYNVRAGHEQDAVLHRVLAADPQLIARHQAMRAAGGGTHEDRLLFGELVARAVSARERADTALVEEALTPHAAEARRGPDSAGWLANCSFLVDRDRREGFLAAVRALHEEHQHLRVQATGPLPPYSFAEAG</sequence>
<dbReference type="Proteomes" id="UP001223390">
    <property type="component" value="Unassembled WGS sequence"/>
</dbReference>
<reference evidence="4 5" key="1">
    <citation type="submission" date="2023-05" db="EMBL/GenBank/DDBJ databases">
        <title>Sequencing and Assembly of Streptomyces sp. NP73.</title>
        <authorList>
            <person name="Konwar A.N."/>
            <person name="Saikia K."/>
            <person name="Thakur D."/>
        </authorList>
    </citation>
    <scope>NUCLEOTIDE SEQUENCE [LARGE SCALE GENOMIC DNA]</scope>
    <source>
        <strain evidence="4 5">NP73</strain>
    </source>
</reference>
<accession>A0ABT7GV56</accession>
<evidence type="ECO:0000256" key="3">
    <source>
        <dbReference type="ARBA" id="ARBA00035643"/>
    </source>
</evidence>
<protein>
    <submittedName>
        <fullName evidence="4">GvpL/GvpF family gas vesicle protein</fullName>
    </submittedName>
</protein>
<evidence type="ECO:0000313" key="5">
    <source>
        <dbReference type="Proteomes" id="UP001223390"/>
    </source>
</evidence>
<dbReference type="EMBL" id="JASITI010000017">
    <property type="protein sequence ID" value="MDK9497176.1"/>
    <property type="molecule type" value="Genomic_DNA"/>
</dbReference>
<organism evidence="4 5">
    <name type="scientific">Streptomyces katrae</name>
    <dbReference type="NCBI Taxonomy" id="68223"/>
    <lineage>
        <taxon>Bacteria</taxon>
        <taxon>Bacillati</taxon>
        <taxon>Actinomycetota</taxon>
        <taxon>Actinomycetes</taxon>
        <taxon>Kitasatosporales</taxon>
        <taxon>Streptomycetaceae</taxon>
        <taxon>Streptomyces</taxon>
    </lineage>
</organism>
<comment type="similarity">
    <text evidence="3">Belongs to the gas vesicle GvpF/GvpL family.</text>
</comment>
<dbReference type="RefSeq" id="WP_285343045.1">
    <property type="nucleotide sequence ID" value="NZ_JASITI010000017.1"/>
</dbReference>
<dbReference type="PANTHER" id="PTHR36852">
    <property type="entry name" value="PROTEIN GVPL 2"/>
    <property type="match status" value="1"/>
</dbReference>
<dbReference type="InterPro" id="IPR009430">
    <property type="entry name" value="GvpL/GvpF"/>
</dbReference>
<proteinExistence type="inferred from homology"/>
<evidence type="ECO:0000256" key="1">
    <source>
        <dbReference type="ARBA" id="ARBA00022987"/>
    </source>
</evidence>
<keyword evidence="1" id="KW-0304">Gas vesicle</keyword>
<keyword evidence="5" id="KW-1185">Reference proteome</keyword>
<comment type="subcellular location">
    <subcellularLocation>
        <location evidence="2">Gas vesicle</location>
    </subcellularLocation>
</comment>
<name>A0ABT7GV56_9ACTN</name>
<gene>
    <name evidence="4" type="ORF">QEZ40_001831</name>
</gene>
<evidence type="ECO:0000313" key="4">
    <source>
        <dbReference type="EMBL" id="MDK9497176.1"/>
    </source>
</evidence>
<dbReference type="Pfam" id="PF06386">
    <property type="entry name" value="GvpL_GvpF"/>
    <property type="match status" value="1"/>
</dbReference>